<dbReference type="SUPFAM" id="SSF53187">
    <property type="entry name" value="Zn-dependent exopeptidases"/>
    <property type="match status" value="1"/>
</dbReference>
<feature type="domain" description="Peptidase M20 dimerisation" evidence="12">
    <location>
        <begin position="204"/>
        <end position="323"/>
    </location>
</feature>
<dbReference type="GO" id="GO:0009089">
    <property type="term" value="P:lysine biosynthetic process via diaminopimelate"/>
    <property type="evidence" value="ECO:0007669"/>
    <property type="project" value="UniProtKB-UniPathway"/>
</dbReference>
<evidence type="ECO:0000256" key="11">
    <source>
        <dbReference type="ARBA" id="ARBA00051301"/>
    </source>
</evidence>
<keyword evidence="10" id="KW-0170">Cobalt</keyword>
<dbReference type="Proteomes" id="UP000244224">
    <property type="component" value="Unassembled WGS sequence"/>
</dbReference>
<dbReference type="PANTHER" id="PTHR43808">
    <property type="entry name" value="ACETYLORNITHINE DEACETYLASE"/>
    <property type="match status" value="1"/>
</dbReference>
<evidence type="ECO:0000256" key="6">
    <source>
        <dbReference type="ARBA" id="ARBA00016853"/>
    </source>
</evidence>
<comment type="cofactor">
    <cofactor evidence="1">
        <name>Co(2+)</name>
        <dbReference type="ChEBI" id="CHEBI:48828"/>
    </cofactor>
</comment>
<dbReference type="Pfam" id="PF07687">
    <property type="entry name" value="M20_dimer"/>
    <property type="match status" value="1"/>
</dbReference>
<comment type="caution">
    <text evidence="13">The sequence shown here is derived from an EMBL/GenBank/DDBJ whole genome shotgun (WGS) entry which is preliminary data.</text>
</comment>
<dbReference type="InterPro" id="IPR036264">
    <property type="entry name" value="Bact_exopeptidase_dim_dom"/>
</dbReference>
<dbReference type="AlphaFoldDB" id="A0A2T6B4B0"/>
<evidence type="ECO:0000313" key="13">
    <source>
        <dbReference type="EMBL" id="PTX50894.1"/>
    </source>
</evidence>
<comment type="cofactor">
    <cofactor evidence="2">
        <name>Zn(2+)</name>
        <dbReference type="ChEBI" id="CHEBI:29105"/>
    </cofactor>
</comment>
<evidence type="ECO:0000256" key="7">
    <source>
        <dbReference type="ARBA" id="ARBA00022723"/>
    </source>
</evidence>
<keyword evidence="7" id="KW-0479">Metal-binding</keyword>
<evidence type="ECO:0000256" key="2">
    <source>
        <dbReference type="ARBA" id="ARBA00001947"/>
    </source>
</evidence>
<evidence type="ECO:0000256" key="3">
    <source>
        <dbReference type="ARBA" id="ARBA00005130"/>
    </source>
</evidence>
<evidence type="ECO:0000256" key="4">
    <source>
        <dbReference type="ARBA" id="ARBA00006247"/>
    </source>
</evidence>
<dbReference type="NCBIfam" id="TIGR01910">
    <property type="entry name" value="DapE-ArgE"/>
    <property type="match status" value="1"/>
</dbReference>
<dbReference type="UniPathway" id="UPA00034">
    <property type="reaction ID" value="UER00021"/>
</dbReference>
<evidence type="ECO:0000256" key="10">
    <source>
        <dbReference type="ARBA" id="ARBA00023285"/>
    </source>
</evidence>
<evidence type="ECO:0000256" key="5">
    <source>
        <dbReference type="ARBA" id="ARBA00011921"/>
    </source>
</evidence>
<organism evidence="13 14">
    <name type="scientific">Gemmobacter caeni</name>
    <dbReference type="NCBI Taxonomy" id="589035"/>
    <lineage>
        <taxon>Bacteria</taxon>
        <taxon>Pseudomonadati</taxon>
        <taxon>Pseudomonadota</taxon>
        <taxon>Alphaproteobacteria</taxon>
        <taxon>Rhodobacterales</taxon>
        <taxon>Paracoccaceae</taxon>
        <taxon>Gemmobacter</taxon>
    </lineage>
</organism>
<dbReference type="PROSITE" id="PS00759">
    <property type="entry name" value="ARGE_DAPE_CPG2_2"/>
    <property type="match status" value="1"/>
</dbReference>
<sequence>MIRKMEPDLHPRLAAEIAARRDDLIALTQDLIRIPTLNPPGRHYREICDYLSDRLSARGFVTALVRAEGAPGDSETWPRWNMVARREGSAPGDCVHFNSHHDVVEVGHGWTREPFGGELDGDRIYGRGACDMKGGLAASIIAAEAFIATCPDFSGAIEISATADEESGGYGGVAYLAGQGWFDPDRVQHVIIPEPLHKDRICLGHRGVWWAEVETKGRIAHGSMPFLGDSAIRHMGAVLEEIEHRLYPHLSTKRTAMPVVPEGARQSTLNINSIHGGEAEAEPGFTGLPAPCVADRCRIVLDRRFLIEEALPEVKAEMTSLLDGLKSSRPGFDYTIRDLFEVQPTMTERAAPVVRSTAAAIEKVLGQVADYVVSPGTYDQKHIDRIGRLKNCIAYGPGLLHLAHQPDEWVGMQDMQDSALVMALVLADLLAPAAR</sequence>
<proteinExistence type="inferred from homology"/>
<evidence type="ECO:0000313" key="14">
    <source>
        <dbReference type="Proteomes" id="UP000244224"/>
    </source>
</evidence>
<keyword evidence="14" id="KW-1185">Reference proteome</keyword>
<dbReference type="NCBIfam" id="NF009558">
    <property type="entry name" value="PRK13013.1"/>
    <property type="match status" value="1"/>
</dbReference>
<dbReference type="GO" id="GO:0046872">
    <property type="term" value="F:metal ion binding"/>
    <property type="evidence" value="ECO:0007669"/>
    <property type="project" value="UniProtKB-KW"/>
</dbReference>
<protein>
    <recommendedName>
        <fullName evidence="6">Probable succinyl-diaminopimelate desuccinylase</fullName>
        <ecNumber evidence="5">3.5.1.18</ecNumber>
    </recommendedName>
</protein>
<evidence type="ECO:0000256" key="8">
    <source>
        <dbReference type="ARBA" id="ARBA00022801"/>
    </source>
</evidence>
<dbReference type="InterPro" id="IPR001261">
    <property type="entry name" value="ArgE/DapE_CS"/>
</dbReference>
<dbReference type="EC" id="3.5.1.18" evidence="5"/>
<dbReference type="GO" id="GO:0009014">
    <property type="term" value="F:succinyl-diaminopimelate desuccinylase activity"/>
    <property type="evidence" value="ECO:0007669"/>
    <property type="project" value="UniProtKB-EC"/>
</dbReference>
<dbReference type="InterPro" id="IPR050072">
    <property type="entry name" value="Peptidase_M20A"/>
</dbReference>
<name>A0A2T6B4B0_9RHOB</name>
<gene>
    <name evidence="13" type="ORF">C8N34_10410</name>
</gene>
<comment type="catalytic activity">
    <reaction evidence="11">
        <text>N-succinyl-(2S,6S)-2,6-diaminopimelate + H2O = (2S,6S)-2,6-diaminopimelate + succinate</text>
        <dbReference type="Rhea" id="RHEA:22608"/>
        <dbReference type="ChEBI" id="CHEBI:15377"/>
        <dbReference type="ChEBI" id="CHEBI:30031"/>
        <dbReference type="ChEBI" id="CHEBI:57609"/>
        <dbReference type="ChEBI" id="CHEBI:58087"/>
        <dbReference type="EC" id="3.5.1.18"/>
    </reaction>
</comment>
<dbReference type="Pfam" id="PF01546">
    <property type="entry name" value="Peptidase_M20"/>
    <property type="match status" value="1"/>
</dbReference>
<dbReference type="EMBL" id="QBKP01000004">
    <property type="protein sequence ID" value="PTX50894.1"/>
    <property type="molecule type" value="Genomic_DNA"/>
</dbReference>
<dbReference type="Gene3D" id="3.40.630.10">
    <property type="entry name" value="Zn peptidases"/>
    <property type="match status" value="2"/>
</dbReference>
<evidence type="ECO:0000256" key="1">
    <source>
        <dbReference type="ARBA" id="ARBA00001941"/>
    </source>
</evidence>
<evidence type="ECO:0000256" key="9">
    <source>
        <dbReference type="ARBA" id="ARBA00022833"/>
    </source>
</evidence>
<dbReference type="InterPro" id="IPR010182">
    <property type="entry name" value="ArgE/DapE"/>
</dbReference>
<evidence type="ECO:0000259" key="12">
    <source>
        <dbReference type="Pfam" id="PF07687"/>
    </source>
</evidence>
<reference evidence="13 14" key="1">
    <citation type="submission" date="2018-04" db="EMBL/GenBank/DDBJ databases">
        <title>Genomic Encyclopedia of Archaeal and Bacterial Type Strains, Phase II (KMG-II): from individual species to whole genera.</title>
        <authorList>
            <person name="Goeker M."/>
        </authorList>
    </citation>
    <scope>NUCLEOTIDE SEQUENCE [LARGE SCALE GENOMIC DNA]</scope>
    <source>
        <strain evidence="13 14">DSM 21823</strain>
    </source>
</reference>
<keyword evidence="9" id="KW-0862">Zinc</keyword>
<dbReference type="InterPro" id="IPR002933">
    <property type="entry name" value="Peptidase_M20"/>
</dbReference>
<dbReference type="SUPFAM" id="SSF55031">
    <property type="entry name" value="Bacterial exopeptidase dimerisation domain"/>
    <property type="match status" value="1"/>
</dbReference>
<dbReference type="Gene3D" id="3.30.70.360">
    <property type="match status" value="1"/>
</dbReference>
<dbReference type="OrthoDB" id="9809784at2"/>
<accession>A0A2T6B4B0</accession>
<dbReference type="InterPro" id="IPR011650">
    <property type="entry name" value="Peptidase_M20_dimer"/>
</dbReference>
<keyword evidence="8" id="KW-0378">Hydrolase</keyword>
<comment type="similarity">
    <text evidence="4">Belongs to the peptidase M20A family.</text>
</comment>
<comment type="pathway">
    <text evidence="3">Amino-acid biosynthesis; L-lysine biosynthesis via DAP pathway; LL-2,6-diaminopimelate from (S)-tetrahydrodipicolinate (succinylase route): step 3/3.</text>
</comment>